<reference evidence="1" key="1">
    <citation type="submission" date="2014-11" db="EMBL/GenBank/DDBJ databases">
        <authorList>
            <person name="Amaro Gonzalez C."/>
        </authorList>
    </citation>
    <scope>NUCLEOTIDE SEQUENCE</scope>
</reference>
<dbReference type="EMBL" id="GBXM01061726">
    <property type="protein sequence ID" value="JAH46851.1"/>
    <property type="molecule type" value="Transcribed_RNA"/>
</dbReference>
<organism evidence="1">
    <name type="scientific">Anguilla anguilla</name>
    <name type="common">European freshwater eel</name>
    <name type="synonym">Muraena anguilla</name>
    <dbReference type="NCBI Taxonomy" id="7936"/>
    <lineage>
        <taxon>Eukaryota</taxon>
        <taxon>Metazoa</taxon>
        <taxon>Chordata</taxon>
        <taxon>Craniata</taxon>
        <taxon>Vertebrata</taxon>
        <taxon>Euteleostomi</taxon>
        <taxon>Actinopterygii</taxon>
        <taxon>Neopterygii</taxon>
        <taxon>Teleostei</taxon>
        <taxon>Anguilliformes</taxon>
        <taxon>Anguillidae</taxon>
        <taxon>Anguilla</taxon>
    </lineage>
</organism>
<name>A0A0E9RS74_ANGAN</name>
<accession>A0A0E9RS74</accession>
<evidence type="ECO:0000313" key="1">
    <source>
        <dbReference type="EMBL" id="JAH31979.1"/>
    </source>
</evidence>
<sequence>MDLRLGCPIAGSTYLTPSITLLITAQTKVC</sequence>
<dbReference type="AlphaFoldDB" id="A0A0E9RS74"/>
<dbReference type="EMBL" id="GBXM01076598">
    <property type="protein sequence ID" value="JAH31979.1"/>
    <property type="molecule type" value="Transcribed_RNA"/>
</dbReference>
<proteinExistence type="predicted"/>
<protein>
    <submittedName>
        <fullName evidence="1">Uncharacterized protein</fullName>
    </submittedName>
</protein>
<reference evidence="1" key="2">
    <citation type="journal article" date="2015" name="Fish Shellfish Immunol.">
        <title>Early steps in the European eel (Anguilla anguilla)-Vibrio vulnificus interaction in the gills: Role of the RtxA13 toxin.</title>
        <authorList>
            <person name="Callol A."/>
            <person name="Pajuelo D."/>
            <person name="Ebbesson L."/>
            <person name="Teles M."/>
            <person name="MacKenzie S."/>
            <person name="Amaro C."/>
        </authorList>
    </citation>
    <scope>NUCLEOTIDE SEQUENCE</scope>
</reference>